<dbReference type="PANTHER" id="PTHR39515:SF2">
    <property type="entry name" value="HTH-TYPE TRANSCRIPTIONAL REGULATOR RV0880"/>
    <property type="match status" value="1"/>
</dbReference>
<feature type="domain" description="HTH marR-type" evidence="1">
    <location>
        <begin position="14"/>
        <end position="150"/>
    </location>
</feature>
<dbReference type="InterPro" id="IPR000835">
    <property type="entry name" value="HTH_MarR-typ"/>
</dbReference>
<dbReference type="SUPFAM" id="SSF46785">
    <property type="entry name" value="Winged helix' DNA-binding domain"/>
    <property type="match status" value="1"/>
</dbReference>
<dbReference type="PROSITE" id="PS50995">
    <property type="entry name" value="HTH_MARR_2"/>
    <property type="match status" value="1"/>
</dbReference>
<gene>
    <name evidence="2" type="ORF">ACFO0D_03230</name>
</gene>
<evidence type="ECO:0000313" key="2">
    <source>
        <dbReference type="EMBL" id="MFC4637348.1"/>
    </source>
</evidence>
<dbReference type="RefSeq" id="WP_380060371.1">
    <property type="nucleotide sequence ID" value="NZ_JBHSEI010000001.1"/>
</dbReference>
<evidence type="ECO:0000259" key="1">
    <source>
        <dbReference type="PROSITE" id="PS50995"/>
    </source>
</evidence>
<dbReference type="InterPro" id="IPR052526">
    <property type="entry name" value="HTH-type_Bedaq_tolerance"/>
</dbReference>
<dbReference type="Proteomes" id="UP001595952">
    <property type="component" value="Unassembled WGS sequence"/>
</dbReference>
<sequence>MNDAAPPPLETDELYTLVRTALRLSRRFRQSLDEPLEEALGLNTKELLVLSAILDGFDTPGTVAERHRLPAPTVTRIVTKLVAAGLVERRSDPGDLRRQRLHPTESGALTRARTRATAQDIVHSRFGQLPAGVVHAALEALTRLDEALDQPVVLAPTAEGRRAGVPL</sequence>
<proteinExistence type="predicted"/>
<dbReference type="InterPro" id="IPR036388">
    <property type="entry name" value="WH-like_DNA-bd_sf"/>
</dbReference>
<dbReference type="PANTHER" id="PTHR39515">
    <property type="entry name" value="CONSERVED PROTEIN"/>
    <property type="match status" value="1"/>
</dbReference>
<dbReference type="InterPro" id="IPR036390">
    <property type="entry name" value="WH_DNA-bd_sf"/>
</dbReference>
<dbReference type="EMBL" id="JBHSEI010000001">
    <property type="protein sequence ID" value="MFC4637348.1"/>
    <property type="molecule type" value="Genomic_DNA"/>
</dbReference>
<comment type="caution">
    <text evidence="2">The sequence shown here is derived from an EMBL/GenBank/DDBJ whole genome shotgun (WGS) entry which is preliminary data.</text>
</comment>
<dbReference type="Gene3D" id="1.10.10.10">
    <property type="entry name" value="Winged helix-like DNA-binding domain superfamily/Winged helix DNA-binding domain"/>
    <property type="match status" value="1"/>
</dbReference>
<dbReference type="Pfam" id="PF12802">
    <property type="entry name" value="MarR_2"/>
    <property type="match status" value="1"/>
</dbReference>
<reference evidence="3" key="1">
    <citation type="journal article" date="2019" name="Int. J. Syst. Evol. Microbiol.">
        <title>The Global Catalogue of Microorganisms (GCM) 10K type strain sequencing project: providing services to taxonomists for standard genome sequencing and annotation.</title>
        <authorList>
            <consortium name="The Broad Institute Genomics Platform"/>
            <consortium name="The Broad Institute Genome Sequencing Center for Infectious Disease"/>
            <person name="Wu L."/>
            <person name="Ma J."/>
        </authorList>
    </citation>
    <scope>NUCLEOTIDE SEQUENCE [LARGE SCALE GENOMIC DNA]</scope>
    <source>
        <strain evidence="3">CCUG 55995</strain>
    </source>
</reference>
<organism evidence="2 3">
    <name type="scientific">Deinococcus hohokamensis</name>
    <dbReference type="NCBI Taxonomy" id="309883"/>
    <lineage>
        <taxon>Bacteria</taxon>
        <taxon>Thermotogati</taxon>
        <taxon>Deinococcota</taxon>
        <taxon>Deinococci</taxon>
        <taxon>Deinococcales</taxon>
        <taxon>Deinococcaceae</taxon>
        <taxon>Deinococcus</taxon>
    </lineage>
</organism>
<accession>A0ABV9I593</accession>
<name>A0ABV9I593_9DEIO</name>
<dbReference type="SMART" id="SM00347">
    <property type="entry name" value="HTH_MARR"/>
    <property type="match status" value="1"/>
</dbReference>
<protein>
    <submittedName>
        <fullName evidence="2">MarR family winged helix-turn-helix transcriptional regulator</fullName>
    </submittedName>
</protein>
<evidence type="ECO:0000313" key="3">
    <source>
        <dbReference type="Proteomes" id="UP001595952"/>
    </source>
</evidence>
<keyword evidence="3" id="KW-1185">Reference proteome</keyword>